<sequence length="433" mass="45695">MSDKIDIYDDKGKLLESGVDLMDIAPTRNAAIQKIVKDTKRTVAVNLAGIENALASGKMGGAGRRILGRELKYDIVANASAIQDSVAKLIQVNKDDDTNVQVLAGGKQLRVQVPSLRTAIGADYVSASTVGAAAVVQTIIDMYKVDMFDAPIVKGAVWGSYPQTMDMMGSNVASILSIPQNNEGLGYSLRNITTNHIAAITGKRAMNSAALSSIFEQVSMYEMGNSVGLFERHQLLGLAYQGLNANNMVCDIVTKNKTGTIGTVVESTVERAIEDGVIAVDKKAPSGYNFYKANDVSKWNAYAAAGMLAATMVNCGAGRAAQNVSSTILYFNDILEKETGLPGCDMGRAQGTAVGFSFFSHSIYGGGGPGIFNGNHVVTRHSRGFAIPCVCAACSLDTGTQMFTIEKTSSLVGNVFGSIPEFKEPIKAVAGAL</sequence>
<evidence type="ECO:0000256" key="7">
    <source>
        <dbReference type="ARBA" id="ARBA00047772"/>
    </source>
</evidence>
<evidence type="ECO:0000256" key="4">
    <source>
        <dbReference type="ARBA" id="ARBA00011155"/>
    </source>
</evidence>
<keyword evidence="6 8" id="KW-0484">Methanogenesis</keyword>
<dbReference type="SUPFAM" id="SSF48081">
    <property type="entry name" value="Methyl-coenzyme M reductase alpha and beta chain C-terminal domain"/>
    <property type="match status" value="1"/>
</dbReference>
<evidence type="ECO:0000256" key="8">
    <source>
        <dbReference type="PIRNR" id="PIRNR000263"/>
    </source>
</evidence>
<organism evidence="11 12">
    <name type="scientific">Methanomethylovorans hollandica (strain DSM 15978 / NBRC 107637 / DMS1)</name>
    <dbReference type="NCBI Taxonomy" id="867904"/>
    <lineage>
        <taxon>Archaea</taxon>
        <taxon>Methanobacteriati</taxon>
        <taxon>Methanobacteriota</taxon>
        <taxon>Stenosarchaea group</taxon>
        <taxon>Methanomicrobia</taxon>
        <taxon>Methanosarcinales</taxon>
        <taxon>Methanosarcinaceae</taxon>
        <taxon>Methanomethylovorans</taxon>
    </lineage>
</organism>
<dbReference type="RefSeq" id="WP_015325024.1">
    <property type="nucleotide sequence ID" value="NC_019977.1"/>
</dbReference>
<name>L0L0T9_METHD</name>
<dbReference type="InterPro" id="IPR022680">
    <property type="entry name" value="Me_CoM_Rdtase_bsu_N"/>
</dbReference>
<dbReference type="InterPro" id="IPR022679">
    <property type="entry name" value="Me_CoM_Rdtase_bsu_C"/>
</dbReference>
<dbReference type="SUPFAM" id="SSF55088">
    <property type="entry name" value="Methyl-coenzyme M reductase subunits"/>
    <property type="match status" value="1"/>
</dbReference>
<keyword evidence="5 8" id="KW-0808">Transferase</keyword>
<proteinExistence type="inferred from homology"/>
<feature type="domain" description="Methyl-coenzyme M reductase beta subunit C-terminal" evidence="9">
    <location>
        <begin position="186"/>
        <end position="430"/>
    </location>
</feature>
<dbReference type="GO" id="GO:0050524">
    <property type="term" value="F:coenzyme-B sulfoethylthiotransferase activity"/>
    <property type="evidence" value="ECO:0007669"/>
    <property type="project" value="UniProtKB-UniRule"/>
</dbReference>
<evidence type="ECO:0000256" key="6">
    <source>
        <dbReference type="ARBA" id="ARBA00022994"/>
    </source>
</evidence>
<dbReference type="Pfam" id="PF02241">
    <property type="entry name" value="MCR_beta"/>
    <property type="match status" value="1"/>
</dbReference>
<dbReference type="HOGENOM" id="CLU_617682_0_0_2"/>
<comment type="subunit">
    <text evidence="8">Hexamer of two alpha, two beta, and two gamma chains.</text>
</comment>
<evidence type="ECO:0000256" key="1">
    <source>
        <dbReference type="ARBA" id="ARBA00001952"/>
    </source>
</evidence>
<dbReference type="InterPro" id="IPR009024">
    <property type="entry name" value="Me_CoM_Rdtase_Fd-like_fold"/>
</dbReference>
<feature type="domain" description="Methyl-coenzyme M reductase beta subunit N-terminal" evidence="10">
    <location>
        <begin position="3"/>
        <end position="184"/>
    </location>
</feature>
<evidence type="ECO:0000256" key="5">
    <source>
        <dbReference type="ARBA" id="ARBA00022679"/>
    </source>
</evidence>
<dbReference type="GeneID" id="14406179"/>
<dbReference type="OrthoDB" id="52873at2157"/>
<reference evidence="12" key="1">
    <citation type="submission" date="2012-02" db="EMBL/GenBank/DDBJ databases">
        <title>Complete sequence of chromosome of Methanomethylovorans hollandica DSM 15978.</title>
        <authorList>
            <person name="Lucas S."/>
            <person name="Copeland A."/>
            <person name="Lapidus A."/>
            <person name="Glavina del Rio T."/>
            <person name="Dalin E."/>
            <person name="Tice H."/>
            <person name="Bruce D."/>
            <person name="Goodwin L."/>
            <person name="Pitluck S."/>
            <person name="Peters L."/>
            <person name="Mikhailova N."/>
            <person name="Held B."/>
            <person name="Kyrpides N."/>
            <person name="Mavromatis K."/>
            <person name="Ivanova N."/>
            <person name="Brettin T."/>
            <person name="Detter J.C."/>
            <person name="Han C."/>
            <person name="Larimer F."/>
            <person name="Land M."/>
            <person name="Hauser L."/>
            <person name="Markowitz V."/>
            <person name="Cheng J.-F."/>
            <person name="Hugenholtz P."/>
            <person name="Woyke T."/>
            <person name="Wu D."/>
            <person name="Spring S."/>
            <person name="Schroeder M."/>
            <person name="Brambilla E."/>
            <person name="Klenk H.-P."/>
            <person name="Eisen J.A."/>
        </authorList>
    </citation>
    <scope>NUCLEOTIDE SEQUENCE [LARGE SCALE GENOMIC DNA]</scope>
    <source>
        <strain evidence="12">DSM 15978 / NBRC 107637 / DMS1</strain>
    </source>
</reference>
<evidence type="ECO:0000256" key="2">
    <source>
        <dbReference type="ARBA" id="ARBA00005149"/>
    </source>
</evidence>
<evidence type="ECO:0000313" key="12">
    <source>
        <dbReference type="Proteomes" id="UP000010866"/>
    </source>
</evidence>
<dbReference type="InterPro" id="IPR015823">
    <property type="entry name" value="Me_CoM_Rdtase_asu_N_sub2"/>
</dbReference>
<comment type="catalytic activity">
    <reaction evidence="7">
        <text>coenzyme B + methyl-coenzyme M = methane + coenzyme M-coenzyme B heterodisulfide</text>
        <dbReference type="Rhea" id="RHEA:12532"/>
        <dbReference type="ChEBI" id="CHEBI:16183"/>
        <dbReference type="ChEBI" id="CHEBI:58286"/>
        <dbReference type="ChEBI" id="CHEBI:58411"/>
        <dbReference type="ChEBI" id="CHEBI:58596"/>
        <dbReference type="EC" id="2.8.4.1"/>
    </reaction>
    <physiologicalReaction direction="left-to-right" evidence="7">
        <dbReference type="Rhea" id="RHEA:12533"/>
    </physiologicalReaction>
</comment>
<dbReference type="Pfam" id="PF02783">
    <property type="entry name" value="MCR_beta_N"/>
    <property type="match status" value="1"/>
</dbReference>
<accession>L0L0T9</accession>
<comment type="similarity">
    <text evidence="3">Belongs to the methyl-coenzyme M reductase beta subunit family.</text>
</comment>
<evidence type="ECO:0000259" key="10">
    <source>
        <dbReference type="Pfam" id="PF02783"/>
    </source>
</evidence>
<evidence type="ECO:0000313" key="11">
    <source>
        <dbReference type="EMBL" id="AGB49859.1"/>
    </source>
</evidence>
<dbReference type="EMBL" id="CP003362">
    <property type="protein sequence ID" value="AGB49859.1"/>
    <property type="molecule type" value="Genomic_DNA"/>
</dbReference>
<dbReference type="Gene3D" id="1.20.840.10">
    <property type="entry name" value="Methyl-coenzyme M reductase, alpha/beta subunit, C-terminal"/>
    <property type="match status" value="1"/>
</dbReference>
<dbReference type="NCBIfam" id="TIGR03257">
    <property type="entry name" value="met_CoM_red_bet"/>
    <property type="match status" value="1"/>
</dbReference>
<protein>
    <recommendedName>
        <fullName evidence="8">Methyl-coenzyme M reductase subunit beta</fullName>
        <ecNumber evidence="8">2.8.4.1</ecNumber>
    </recommendedName>
    <alternativeName>
        <fullName evidence="8">Coenzyme-B sulfoethylthiotransferase beta</fullName>
    </alternativeName>
</protein>
<dbReference type="EC" id="2.8.4.1" evidence="8"/>
<dbReference type="Gene3D" id="3.30.70.470">
    <property type="match status" value="1"/>
</dbReference>
<keyword evidence="12" id="KW-1185">Reference proteome</keyword>
<dbReference type="Proteomes" id="UP000010866">
    <property type="component" value="Chromosome"/>
</dbReference>
<dbReference type="GO" id="GO:0015948">
    <property type="term" value="P:methanogenesis"/>
    <property type="evidence" value="ECO:0007669"/>
    <property type="project" value="UniProtKB-UniRule"/>
</dbReference>
<evidence type="ECO:0000259" key="9">
    <source>
        <dbReference type="Pfam" id="PF02241"/>
    </source>
</evidence>
<comment type="cofactor">
    <cofactor evidence="1">
        <name>coenzyme F430</name>
        <dbReference type="ChEBI" id="CHEBI:60540"/>
    </cofactor>
</comment>
<dbReference type="InterPro" id="IPR003179">
    <property type="entry name" value="Me_CoM_Rdtase_bsu"/>
</dbReference>
<comment type="pathway">
    <text evidence="2 8">One-carbon metabolism; methyl-coenzyme M reduction; methane from methyl-coenzyme M: step 1/1.</text>
</comment>
<dbReference type="STRING" id="867904.Metho_1666"/>
<evidence type="ECO:0000256" key="3">
    <source>
        <dbReference type="ARBA" id="ARBA00010675"/>
    </source>
</evidence>
<dbReference type="UniPathway" id="UPA00646">
    <property type="reaction ID" value="UER00699"/>
</dbReference>
<dbReference type="InterPro" id="IPR008924">
    <property type="entry name" value="Me_CoM_Rdtase_asu/bsu_C"/>
</dbReference>
<dbReference type="AlphaFoldDB" id="L0L0T9"/>
<dbReference type="PIRSF" id="PIRSF000263">
    <property type="entry name" value="Meth_CoM_rd_beta"/>
    <property type="match status" value="1"/>
</dbReference>
<comment type="subunit">
    <text evidence="4">MCR is a hexamer of two alpha, two beta, and two gamma chains, forming a dimer of heterotrimers.</text>
</comment>
<dbReference type="KEGG" id="mhz:Metho_1666"/>
<gene>
    <name evidence="11" type="ordered locus">Metho_1666</name>
</gene>